<accession>A0A370HFA2</accession>
<dbReference type="Proteomes" id="UP000255355">
    <property type="component" value="Unassembled WGS sequence"/>
</dbReference>
<dbReference type="EMBL" id="QQAZ01000001">
    <property type="protein sequence ID" value="RDI55918.1"/>
    <property type="molecule type" value="Genomic_DNA"/>
</dbReference>
<comment type="caution">
    <text evidence="1">The sequence shown here is derived from an EMBL/GenBank/DDBJ whole genome shotgun (WGS) entry which is preliminary data.</text>
</comment>
<organism evidence="1 2">
    <name type="scientific">Nocardia mexicana</name>
    <dbReference type="NCBI Taxonomy" id="279262"/>
    <lineage>
        <taxon>Bacteria</taxon>
        <taxon>Bacillati</taxon>
        <taxon>Actinomycetota</taxon>
        <taxon>Actinomycetes</taxon>
        <taxon>Mycobacteriales</taxon>
        <taxon>Nocardiaceae</taxon>
        <taxon>Nocardia</taxon>
    </lineage>
</organism>
<gene>
    <name evidence="1" type="ORF">DFR68_101755</name>
</gene>
<evidence type="ECO:0000313" key="1">
    <source>
        <dbReference type="EMBL" id="RDI55918.1"/>
    </source>
</evidence>
<name>A0A370HFA2_9NOCA</name>
<dbReference type="STRING" id="1210089.GCA_001613165_01960"/>
<reference evidence="1 2" key="1">
    <citation type="submission" date="2018-07" db="EMBL/GenBank/DDBJ databases">
        <title>Genomic Encyclopedia of Type Strains, Phase IV (KMG-IV): sequencing the most valuable type-strain genomes for metagenomic binning, comparative biology and taxonomic classification.</title>
        <authorList>
            <person name="Goeker M."/>
        </authorList>
    </citation>
    <scope>NUCLEOTIDE SEQUENCE [LARGE SCALE GENOMIC DNA]</scope>
    <source>
        <strain evidence="1 2">DSM 44952</strain>
    </source>
</reference>
<proteinExistence type="predicted"/>
<sequence>MKPLCKYSYCARDQETCNNFFREPTGKIGKLL</sequence>
<protein>
    <submittedName>
        <fullName evidence="1">Uncharacterized protein</fullName>
    </submittedName>
</protein>
<keyword evidence="2" id="KW-1185">Reference proteome</keyword>
<evidence type="ECO:0000313" key="2">
    <source>
        <dbReference type="Proteomes" id="UP000255355"/>
    </source>
</evidence>
<dbReference type="AlphaFoldDB" id="A0A370HFA2"/>